<reference evidence="1 2" key="1">
    <citation type="submission" date="2018-02" db="EMBL/GenBank/DDBJ databases">
        <title>Draft genome of wild Prunus yedoensis var. nudiflora.</title>
        <authorList>
            <person name="Baek S."/>
            <person name="Kim J.-H."/>
            <person name="Choi K."/>
            <person name="Kim G.-B."/>
            <person name="Cho A."/>
            <person name="Jang H."/>
            <person name="Shin C.-H."/>
            <person name="Yu H.-J."/>
            <person name="Mun J.-H."/>
        </authorList>
    </citation>
    <scope>NUCLEOTIDE SEQUENCE [LARGE SCALE GENOMIC DNA]</scope>
    <source>
        <strain evidence="2">cv. Jeju island</strain>
        <tissue evidence="1">Leaf</tissue>
    </source>
</reference>
<dbReference type="Proteomes" id="UP000250321">
    <property type="component" value="Unassembled WGS sequence"/>
</dbReference>
<evidence type="ECO:0000313" key="2">
    <source>
        <dbReference type="Proteomes" id="UP000250321"/>
    </source>
</evidence>
<dbReference type="AlphaFoldDB" id="A0A314ZCL9"/>
<proteinExistence type="predicted"/>
<organism evidence="1 2">
    <name type="scientific">Prunus yedoensis var. nudiflora</name>
    <dbReference type="NCBI Taxonomy" id="2094558"/>
    <lineage>
        <taxon>Eukaryota</taxon>
        <taxon>Viridiplantae</taxon>
        <taxon>Streptophyta</taxon>
        <taxon>Embryophyta</taxon>
        <taxon>Tracheophyta</taxon>
        <taxon>Spermatophyta</taxon>
        <taxon>Magnoliopsida</taxon>
        <taxon>eudicotyledons</taxon>
        <taxon>Gunneridae</taxon>
        <taxon>Pentapetalae</taxon>
        <taxon>rosids</taxon>
        <taxon>fabids</taxon>
        <taxon>Rosales</taxon>
        <taxon>Rosaceae</taxon>
        <taxon>Amygdaloideae</taxon>
        <taxon>Amygdaleae</taxon>
        <taxon>Prunus</taxon>
    </lineage>
</organism>
<keyword evidence="2" id="KW-1185">Reference proteome</keyword>
<gene>
    <name evidence="1" type="ORF">Pyn_23774</name>
</gene>
<accession>A0A314ZCL9</accession>
<name>A0A314ZCL9_PRUYE</name>
<evidence type="ECO:0000313" key="1">
    <source>
        <dbReference type="EMBL" id="PQQ19362.1"/>
    </source>
</evidence>
<protein>
    <submittedName>
        <fullName evidence="1">Uncharacterized protein</fullName>
    </submittedName>
</protein>
<comment type="caution">
    <text evidence="1">The sequence shown here is derived from an EMBL/GenBank/DDBJ whole genome shotgun (WGS) entry which is preliminary data.</text>
</comment>
<dbReference type="EMBL" id="PJQY01000069">
    <property type="protein sequence ID" value="PQQ19362.1"/>
    <property type="molecule type" value="Genomic_DNA"/>
</dbReference>
<sequence>MVSVSNLQDIFCGLMGWEQHVAVDFSPAFLPGPVTNGRRFCPKISPAFPLPIHQIKPILPQWNTVLVRKKSQNSRRFRAIFGGGCRRHLLGFDPRPRRKLIYQRAPSLVHGDGESKLEIFHSHRSFSGEISENPATIDRRPRYYSPQ</sequence>